<reference evidence="3" key="1">
    <citation type="submission" date="2017-04" db="EMBL/GenBank/DDBJ databases">
        <authorList>
            <person name="Varghese N."/>
            <person name="Submissions S."/>
        </authorList>
    </citation>
    <scope>NUCLEOTIDE SEQUENCE [LARGE SCALE GENOMIC DNA]</scope>
</reference>
<dbReference type="PANTHER" id="PTHR41252:SF1">
    <property type="entry name" value="BLR2505 PROTEIN"/>
    <property type="match status" value="1"/>
</dbReference>
<dbReference type="RefSeq" id="WP_086437790.1">
    <property type="nucleotide sequence ID" value="NZ_FXWG01000002.1"/>
</dbReference>
<evidence type="ECO:0000259" key="1">
    <source>
        <dbReference type="Pfam" id="PF12680"/>
    </source>
</evidence>
<dbReference type="PANTHER" id="PTHR41252">
    <property type="entry name" value="BLR2505 PROTEIN"/>
    <property type="match status" value="1"/>
</dbReference>
<dbReference type="InterPro" id="IPR037401">
    <property type="entry name" value="SnoaL-like"/>
</dbReference>
<name>A0A1Y6F5D4_9SPHN</name>
<gene>
    <name evidence="2" type="ORF">SAMN06297468_1936</name>
</gene>
<protein>
    <recommendedName>
        <fullName evidence="1">SnoaL-like domain-containing protein</fullName>
    </recommendedName>
</protein>
<dbReference type="OrthoDB" id="7061942at2"/>
<dbReference type="Pfam" id="PF12680">
    <property type="entry name" value="SnoaL_2"/>
    <property type="match status" value="1"/>
</dbReference>
<dbReference type="SUPFAM" id="SSF54427">
    <property type="entry name" value="NTF2-like"/>
    <property type="match status" value="1"/>
</dbReference>
<accession>A0A1Y6F5D4</accession>
<dbReference type="AlphaFoldDB" id="A0A1Y6F5D4"/>
<evidence type="ECO:0000313" key="3">
    <source>
        <dbReference type="Proteomes" id="UP000194420"/>
    </source>
</evidence>
<sequence length="134" mass="14674">MTDTESNRALITRAFEGLRNGDPSNFIPLFDEDIEWQVMGSSTWSKHAKGLPNVERDLVGPLFARFAGPYLNIPELILADGDHVVVLAKGDATTHEGAHYNNDYCFVFRMAGGKIVGVREYMDTILADAALGTG</sequence>
<dbReference type="InterPro" id="IPR032710">
    <property type="entry name" value="NTF2-like_dom_sf"/>
</dbReference>
<feature type="domain" description="SnoaL-like" evidence="1">
    <location>
        <begin position="12"/>
        <end position="117"/>
    </location>
</feature>
<keyword evidence="3" id="KW-1185">Reference proteome</keyword>
<dbReference type="Gene3D" id="3.10.450.50">
    <property type="match status" value="1"/>
</dbReference>
<organism evidence="2 3">
    <name type="scientific">Altererythrobacter xiamenensis</name>
    <dbReference type="NCBI Taxonomy" id="1316679"/>
    <lineage>
        <taxon>Bacteria</taxon>
        <taxon>Pseudomonadati</taxon>
        <taxon>Pseudomonadota</taxon>
        <taxon>Alphaproteobacteria</taxon>
        <taxon>Sphingomonadales</taxon>
        <taxon>Erythrobacteraceae</taxon>
        <taxon>Altererythrobacter</taxon>
    </lineage>
</organism>
<dbReference type="Proteomes" id="UP000194420">
    <property type="component" value="Unassembled WGS sequence"/>
</dbReference>
<dbReference type="EMBL" id="FXWG01000002">
    <property type="protein sequence ID" value="SMQ69749.1"/>
    <property type="molecule type" value="Genomic_DNA"/>
</dbReference>
<proteinExistence type="predicted"/>
<evidence type="ECO:0000313" key="2">
    <source>
        <dbReference type="EMBL" id="SMQ69749.1"/>
    </source>
</evidence>